<accession>A0AB34JDR5</accession>
<reference evidence="1 2" key="1">
    <citation type="journal article" date="2024" name="Science">
        <title>Giant polyketide synthase enzymes in the biosynthesis of giant marine polyether toxins.</title>
        <authorList>
            <person name="Fallon T.R."/>
            <person name="Shende V.V."/>
            <person name="Wierzbicki I.H."/>
            <person name="Pendleton A.L."/>
            <person name="Watervoot N.F."/>
            <person name="Auber R.P."/>
            <person name="Gonzalez D.J."/>
            <person name="Wisecaver J.H."/>
            <person name="Moore B.S."/>
        </authorList>
    </citation>
    <scope>NUCLEOTIDE SEQUENCE [LARGE SCALE GENOMIC DNA]</scope>
    <source>
        <strain evidence="1 2">12B1</strain>
    </source>
</reference>
<evidence type="ECO:0000313" key="2">
    <source>
        <dbReference type="Proteomes" id="UP001515480"/>
    </source>
</evidence>
<dbReference type="Proteomes" id="UP001515480">
    <property type="component" value="Unassembled WGS sequence"/>
</dbReference>
<sequence>MRELRCWHLTTPPTPRLVHPGVQSRSRRQLRLPLHVPRLPRPRGPGGLYSVTATAKPFLLRGFGDPRTPLTSSSGELSDRSLWISVNILLMDAIGAHKPHGECFQRSCASVRSKPLLCFHARDFSLTAILR</sequence>
<dbReference type="AlphaFoldDB" id="A0AB34JDR5"/>
<gene>
    <name evidence="1" type="ORF">AB1Y20_023058</name>
</gene>
<keyword evidence="2" id="KW-1185">Reference proteome</keyword>
<organism evidence="1 2">
    <name type="scientific">Prymnesium parvum</name>
    <name type="common">Toxic golden alga</name>
    <dbReference type="NCBI Taxonomy" id="97485"/>
    <lineage>
        <taxon>Eukaryota</taxon>
        <taxon>Haptista</taxon>
        <taxon>Haptophyta</taxon>
        <taxon>Prymnesiophyceae</taxon>
        <taxon>Prymnesiales</taxon>
        <taxon>Prymnesiaceae</taxon>
        <taxon>Prymnesium</taxon>
    </lineage>
</organism>
<name>A0AB34JDR5_PRYPA</name>
<dbReference type="EMBL" id="JBGBPQ010000009">
    <property type="protein sequence ID" value="KAL1519543.1"/>
    <property type="molecule type" value="Genomic_DNA"/>
</dbReference>
<evidence type="ECO:0000313" key="1">
    <source>
        <dbReference type="EMBL" id="KAL1519543.1"/>
    </source>
</evidence>
<protein>
    <submittedName>
        <fullName evidence="1">Uncharacterized protein</fullName>
    </submittedName>
</protein>
<comment type="caution">
    <text evidence="1">The sequence shown here is derived from an EMBL/GenBank/DDBJ whole genome shotgun (WGS) entry which is preliminary data.</text>
</comment>
<proteinExistence type="predicted"/>